<keyword evidence="3" id="KW-0812">Transmembrane</keyword>
<dbReference type="InterPro" id="IPR046450">
    <property type="entry name" value="PA_dom_sf"/>
</dbReference>
<keyword evidence="3" id="KW-0472">Membrane</keyword>
<dbReference type="InterPro" id="IPR036757">
    <property type="entry name" value="TFR-like_dimer_dom_sf"/>
</dbReference>
<dbReference type="PANTHER" id="PTHR10404:SF77">
    <property type="entry name" value="GLUTAMATE CARBOXYPEPTIDASE 2 HOMOLOG"/>
    <property type="match status" value="1"/>
</dbReference>
<accession>A0A131XUH6</accession>
<dbReference type="AlphaFoldDB" id="A0A131XUH6"/>
<dbReference type="Gene3D" id="3.50.30.30">
    <property type="match status" value="1"/>
</dbReference>
<sequence length="824" mass="90632">MSAQYRPYRDDDNGTDSEPMTWADQEPGSVQIYEKTTEDIRVVSHRNLVIGGVGIALLGLLAGLLAGYFAHTQHSGCVRGKSVAIHAVFDADPTIRDRLLQMVSAQRINDTVRTLLSPDAQTDDQLVELLHTTWSRHGLESIERDSYDVLLSFPDAARPNRLEIRDGATREMVSSFDLFGAEHKPYVAYAPAGSIEGPVVYASHLGHREVDALHELNVTLEGSVLLARLGLYPPAYQIGLAQLVGAKALLLYPDPAEFHPTLAQNTVASSPWWLPNDGTPSLSALANILGDPQTPGYPATSSAHRLPEDQLALPQIPVQTISASVARLILERLGGVPVEKSMPGSFPGLDYRVGGGSHVADLQVHNRLQNHTVHNLVGYIRGKVEPDRYVLVGSARDSWGQSELGGTAVLLELTAVFGQLLKEGWRPRRSILFCSWGAGEFNSVGSTEWLEEHMKLLHGRAVAYIDLETPVMGASALSVSASPLLYHAVFNATKQVPEGARTVYDQWARVFPMRRNVSHLLFPPSVEPGEEDVFEEEDELPPFLLDPVPRELLASYVHAAMLPTRPAVLPMEMNGGYAAFFSRAGIPVVHMSYLDDVMRKLSSVAFPVKHTQYDTFQRLQDHFDPELKVHARVAQVAGELVRDLSDSLFLPFNLLDYAQLLRDLYFSLHIHMGSLGHGLDLSILDSAVQNFSAAAFAFHLRQSNLDTSDPMAIRRVNDQLLLLERAFLDPVGLPQNPYKKHIVLSPAESPAYVDEMFPGITDEFMRFLDQLGAPEDLRPHAATLHKHYHLLVQTLVQAADSLAEVVPPQATPSHATPTSATPTS</sequence>
<evidence type="ECO:0000259" key="5">
    <source>
        <dbReference type="Pfam" id="PF04389"/>
    </source>
</evidence>
<evidence type="ECO:0000313" key="6">
    <source>
        <dbReference type="EMBL" id="JAP69888.1"/>
    </source>
</evidence>
<keyword evidence="6" id="KW-0645">Protease</keyword>
<dbReference type="Gene3D" id="1.20.930.40">
    <property type="entry name" value="Transferrin receptor-like, dimerisation domain"/>
    <property type="match status" value="1"/>
</dbReference>
<dbReference type="PANTHER" id="PTHR10404">
    <property type="entry name" value="N-ACETYLATED-ALPHA-LINKED ACIDIC DIPEPTIDASE"/>
    <property type="match status" value="1"/>
</dbReference>
<dbReference type="GO" id="GO:0004180">
    <property type="term" value="F:carboxypeptidase activity"/>
    <property type="evidence" value="ECO:0007669"/>
    <property type="project" value="UniProtKB-KW"/>
</dbReference>
<name>A0A131XUH6_IXORI</name>
<dbReference type="SUPFAM" id="SSF47672">
    <property type="entry name" value="Transferrin receptor-like dimerisation domain"/>
    <property type="match status" value="1"/>
</dbReference>
<feature type="region of interest" description="Disordered" evidence="2">
    <location>
        <begin position="1"/>
        <end position="23"/>
    </location>
</feature>
<dbReference type="Pfam" id="PF04253">
    <property type="entry name" value="TFR_dimer"/>
    <property type="match status" value="1"/>
</dbReference>
<reference evidence="6" key="1">
    <citation type="submission" date="2016-02" db="EMBL/GenBank/DDBJ databases">
        <title>RNAseq analyses of the midgut from blood- or serum-fed Ixodes ricinus ticks.</title>
        <authorList>
            <person name="Perner J."/>
            <person name="Provaznik J."/>
            <person name="Schrenkova J."/>
            <person name="Urbanova V."/>
            <person name="Ribeiro J.M."/>
            <person name="Kopacek P."/>
        </authorList>
    </citation>
    <scope>NUCLEOTIDE SEQUENCE</scope>
    <source>
        <tissue evidence="6">Gut</tissue>
    </source>
</reference>
<evidence type="ECO:0000256" key="1">
    <source>
        <dbReference type="ARBA" id="ARBA00005634"/>
    </source>
</evidence>
<feature type="domain" description="Peptidase M28" evidence="5">
    <location>
        <begin position="375"/>
        <end position="494"/>
    </location>
</feature>
<comment type="similarity">
    <text evidence="1">Belongs to the peptidase M28 family. M28B subfamily.</text>
</comment>
<dbReference type="InterPro" id="IPR039373">
    <property type="entry name" value="Peptidase_M28B"/>
</dbReference>
<dbReference type="InterPro" id="IPR007365">
    <property type="entry name" value="TFR-like_dimer_dom"/>
</dbReference>
<proteinExistence type="evidence at transcript level"/>
<dbReference type="SUPFAM" id="SSF52025">
    <property type="entry name" value="PA domain"/>
    <property type="match status" value="1"/>
</dbReference>
<keyword evidence="3" id="KW-1133">Transmembrane helix</keyword>
<organism evidence="6">
    <name type="scientific">Ixodes ricinus</name>
    <name type="common">Common tick</name>
    <name type="synonym">Acarus ricinus</name>
    <dbReference type="NCBI Taxonomy" id="34613"/>
    <lineage>
        <taxon>Eukaryota</taxon>
        <taxon>Metazoa</taxon>
        <taxon>Ecdysozoa</taxon>
        <taxon>Arthropoda</taxon>
        <taxon>Chelicerata</taxon>
        <taxon>Arachnida</taxon>
        <taxon>Acari</taxon>
        <taxon>Parasitiformes</taxon>
        <taxon>Ixodida</taxon>
        <taxon>Ixodoidea</taxon>
        <taxon>Ixodidae</taxon>
        <taxon>Ixodinae</taxon>
        <taxon>Ixodes</taxon>
    </lineage>
</organism>
<dbReference type="InterPro" id="IPR007484">
    <property type="entry name" value="Peptidase_M28"/>
</dbReference>
<feature type="transmembrane region" description="Helical" evidence="3">
    <location>
        <begin position="48"/>
        <end position="70"/>
    </location>
</feature>
<dbReference type="Pfam" id="PF04389">
    <property type="entry name" value="Peptidase_M28"/>
    <property type="match status" value="1"/>
</dbReference>
<evidence type="ECO:0000259" key="4">
    <source>
        <dbReference type="Pfam" id="PF04253"/>
    </source>
</evidence>
<keyword evidence="6" id="KW-0378">Hydrolase</keyword>
<keyword evidence="6" id="KW-0121">Carboxypeptidase</keyword>
<protein>
    <submittedName>
        <fullName evidence="6">Putative glutamate carboxypeptidase</fullName>
    </submittedName>
</protein>
<dbReference type="EMBL" id="GEFM01005908">
    <property type="protein sequence ID" value="JAP69888.1"/>
    <property type="molecule type" value="mRNA"/>
</dbReference>
<dbReference type="FunFam" id="3.40.630.10:FF:000101">
    <property type="entry name" value="N-acetylated alpha-linked acidic dipeptidase like 1"/>
    <property type="match status" value="1"/>
</dbReference>
<feature type="domain" description="Transferrin receptor-like dimerisation" evidence="4">
    <location>
        <begin position="679"/>
        <end position="802"/>
    </location>
</feature>
<dbReference type="SUPFAM" id="SSF53187">
    <property type="entry name" value="Zn-dependent exopeptidases"/>
    <property type="match status" value="1"/>
</dbReference>
<evidence type="ECO:0000256" key="2">
    <source>
        <dbReference type="SAM" id="MobiDB-lite"/>
    </source>
</evidence>
<dbReference type="Gene3D" id="3.40.630.10">
    <property type="entry name" value="Zn peptidases"/>
    <property type="match status" value="1"/>
</dbReference>
<evidence type="ECO:0000256" key="3">
    <source>
        <dbReference type="SAM" id="Phobius"/>
    </source>
</evidence>